<accession>A0A165GL29</accession>
<evidence type="ECO:0000256" key="1">
    <source>
        <dbReference type="SAM" id="MobiDB-lite"/>
    </source>
</evidence>
<dbReference type="Proteomes" id="UP000076871">
    <property type="component" value="Unassembled WGS sequence"/>
</dbReference>
<keyword evidence="3" id="KW-1185">Reference proteome</keyword>
<dbReference type="EMBL" id="KV427609">
    <property type="protein sequence ID" value="KZT10499.1"/>
    <property type="molecule type" value="Genomic_DNA"/>
</dbReference>
<feature type="compositionally biased region" description="Basic residues" evidence="1">
    <location>
        <begin position="36"/>
        <end position="47"/>
    </location>
</feature>
<dbReference type="AlphaFoldDB" id="A0A165GL29"/>
<feature type="region of interest" description="Disordered" evidence="1">
    <location>
        <begin position="1"/>
        <end position="91"/>
    </location>
</feature>
<feature type="compositionally biased region" description="Basic and acidic residues" evidence="1">
    <location>
        <begin position="26"/>
        <end position="35"/>
    </location>
</feature>
<dbReference type="RefSeq" id="XP_040768239.1">
    <property type="nucleotide sequence ID" value="XM_040913944.1"/>
</dbReference>
<dbReference type="GeneID" id="63830972"/>
<protein>
    <submittedName>
        <fullName evidence="2">Uncharacterized protein</fullName>
    </submittedName>
</protein>
<evidence type="ECO:0000313" key="2">
    <source>
        <dbReference type="EMBL" id="KZT10499.1"/>
    </source>
</evidence>
<feature type="compositionally biased region" description="Basic residues" evidence="1">
    <location>
        <begin position="80"/>
        <end position="91"/>
    </location>
</feature>
<organism evidence="2 3">
    <name type="scientific">Laetiporus sulphureus 93-53</name>
    <dbReference type="NCBI Taxonomy" id="1314785"/>
    <lineage>
        <taxon>Eukaryota</taxon>
        <taxon>Fungi</taxon>
        <taxon>Dikarya</taxon>
        <taxon>Basidiomycota</taxon>
        <taxon>Agaricomycotina</taxon>
        <taxon>Agaricomycetes</taxon>
        <taxon>Polyporales</taxon>
        <taxon>Laetiporus</taxon>
    </lineage>
</organism>
<evidence type="ECO:0000313" key="3">
    <source>
        <dbReference type="Proteomes" id="UP000076871"/>
    </source>
</evidence>
<name>A0A165GL29_9APHY</name>
<dbReference type="InParanoid" id="A0A165GL29"/>
<gene>
    <name evidence="2" type="ORF">LAESUDRAFT_793799</name>
</gene>
<feature type="compositionally biased region" description="Polar residues" evidence="1">
    <location>
        <begin position="70"/>
        <end position="79"/>
    </location>
</feature>
<reference evidence="2 3" key="1">
    <citation type="journal article" date="2016" name="Mol. Biol. Evol.">
        <title>Comparative Genomics of Early-Diverging Mushroom-Forming Fungi Provides Insights into the Origins of Lignocellulose Decay Capabilities.</title>
        <authorList>
            <person name="Nagy L.G."/>
            <person name="Riley R."/>
            <person name="Tritt A."/>
            <person name="Adam C."/>
            <person name="Daum C."/>
            <person name="Floudas D."/>
            <person name="Sun H."/>
            <person name="Yadav J.S."/>
            <person name="Pangilinan J."/>
            <person name="Larsson K.H."/>
            <person name="Matsuura K."/>
            <person name="Barry K."/>
            <person name="Labutti K."/>
            <person name="Kuo R."/>
            <person name="Ohm R.A."/>
            <person name="Bhattacharya S.S."/>
            <person name="Shirouzu T."/>
            <person name="Yoshinaga Y."/>
            <person name="Martin F.M."/>
            <person name="Grigoriev I.V."/>
            <person name="Hibbett D.S."/>
        </authorList>
    </citation>
    <scope>NUCLEOTIDE SEQUENCE [LARGE SCALE GENOMIC DNA]</scope>
    <source>
        <strain evidence="2 3">93-53</strain>
    </source>
</reference>
<sequence>MSPTSAGDIQHGRVSGWPAPVPRDGVLCRRRDHVLPRHHVHDARRRPSGSTSPKGSHATPCPNAGVTLGGRNSTCTRQIRSGRHYHSAGAP</sequence>
<proteinExistence type="predicted"/>